<sequence>MEALTRWILWSRSIEKANLNFNFHSATVLNKKYKFKSNNKRDKNIEKFEVLFDSIFTSLKAHSKAKLRVVTDNVDGAQKTAFLNSIATAKQYMNISGEILPKDDFNSLDSCLMQFVDMNIYPLSRFMMPQNNNILMDFENFALEHVNGSIHKTFEEKGNLYTHYLAAKYHILKELFHVLRHSIRKNQYFHGCNEPQSSCHLLSDKIHLNFGSIVDSAIHSFCSNPKGAKLMNLSKL</sequence>
<organism evidence="1 2">
    <name type="scientific">Shewanella insulae</name>
    <dbReference type="NCBI Taxonomy" id="2681496"/>
    <lineage>
        <taxon>Bacteria</taxon>
        <taxon>Pseudomonadati</taxon>
        <taxon>Pseudomonadota</taxon>
        <taxon>Gammaproteobacteria</taxon>
        <taxon>Alteromonadales</taxon>
        <taxon>Shewanellaceae</taxon>
        <taxon>Shewanella</taxon>
    </lineage>
</organism>
<evidence type="ECO:0000313" key="1">
    <source>
        <dbReference type="EMBL" id="MXR68428.1"/>
    </source>
</evidence>
<comment type="caution">
    <text evidence="1">The sequence shown here is derived from an EMBL/GenBank/DDBJ whole genome shotgun (WGS) entry which is preliminary data.</text>
</comment>
<name>A0A6L7HZ67_9GAMM</name>
<dbReference type="EMBL" id="WRPA01000005">
    <property type="protein sequence ID" value="MXR68428.1"/>
    <property type="molecule type" value="Genomic_DNA"/>
</dbReference>
<reference evidence="1 2" key="1">
    <citation type="submission" date="2019-12" db="EMBL/GenBank/DDBJ databases">
        <title>Shewanella insulae sp. nov., isolated from a tidal flat.</title>
        <authorList>
            <person name="Yoon J.-H."/>
        </authorList>
    </citation>
    <scope>NUCLEOTIDE SEQUENCE [LARGE SCALE GENOMIC DNA]</scope>
    <source>
        <strain evidence="1 2">JBTF-M18</strain>
    </source>
</reference>
<gene>
    <name evidence="1" type="ORF">GNT65_07040</name>
</gene>
<protein>
    <submittedName>
        <fullName evidence="1">Uncharacterized protein</fullName>
    </submittedName>
</protein>
<dbReference type="Proteomes" id="UP000474778">
    <property type="component" value="Unassembled WGS sequence"/>
</dbReference>
<dbReference type="RefSeq" id="WP_160794724.1">
    <property type="nucleotide sequence ID" value="NZ_WRPA01000005.1"/>
</dbReference>
<evidence type="ECO:0000313" key="2">
    <source>
        <dbReference type="Proteomes" id="UP000474778"/>
    </source>
</evidence>
<dbReference type="AlphaFoldDB" id="A0A6L7HZ67"/>
<accession>A0A6L7HZ67</accession>
<keyword evidence="2" id="KW-1185">Reference proteome</keyword>
<proteinExistence type="predicted"/>